<feature type="region of interest" description="Disordered" evidence="1">
    <location>
        <begin position="34"/>
        <end position="62"/>
    </location>
</feature>
<evidence type="ECO:0000313" key="3">
    <source>
        <dbReference type="Proteomes" id="UP000772434"/>
    </source>
</evidence>
<name>A0A9P5PY61_9AGAR</name>
<gene>
    <name evidence="2" type="ORF">BDP27DRAFT_1321951</name>
</gene>
<evidence type="ECO:0000256" key="1">
    <source>
        <dbReference type="SAM" id="MobiDB-lite"/>
    </source>
</evidence>
<dbReference type="EMBL" id="JADNRY010000031">
    <property type="protein sequence ID" value="KAF9071561.1"/>
    <property type="molecule type" value="Genomic_DNA"/>
</dbReference>
<accession>A0A9P5PY61</accession>
<comment type="caution">
    <text evidence="2">The sequence shown here is derived from an EMBL/GenBank/DDBJ whole genome shotgun (WGS) entry which is preliminary data.</text>
</comment>
<proteinExistence type="predicted"/>
<sequence length="212" mass="22307">MGQASKASFDNNQPGLDYSEEMLLLMRSMHSMMQAREEREASILRSSPGPAHPASTPVTSQLTSNIQGNSSLVAHISSGNLSVESLGVTEDHTIQPSTPAEFSTLPRAESVLEESLGVDEGSHGVSAHPSPQIQVATATESTSTHQAGVHTARAPDQPNNALPVQASDLAGQGAKNGPFKAHRCCCKGGKFRYKLRSSSKCGDKSTPEGRDG</sequence>
<reference evidence="2" key="1">
    <citation type="submission" date="2020-11" db="EMBL/GenBank/DDBJ databases">
        <authorList>
            <consortium name="DOE Joint Genome Institute"/>
            <person name="Ahrendt S."/>
            <person name="Riley R."/>
            <person name="Andreopoulos W."/>
            <person name="Labutti K."/>
            <person name="Pangilinan J."/>
            <person name="Ruiz-Duenas F.J."/>
            <person name="Barrasa J.M."/>
            <person name="Sanchez-Garcia M."/>
            <person name="Camarero S."/>
            <person name="Miyauchi S."/>
            <person name="Serrano A."/>
            <person name="Linde D."/>
            <person name="Babiker R."/>
            <person name="Drula E."/>
            <person name="Ayuso-Fernandez I."/>
            <person name="Pacheco R."/>
            <person name="Padilla G."/>
            <person name="Ferreira P."/>
            <person name="Barriuso J."/>
            <person name="Kellner H."/>
            <person name="Castanera R."/>
            <person name="Alfaro M."/>
            <person name="Ramirez L."/>
            <person name="Pisabarro A.G."/>
            <person name="Kuo A."/>
            <person name="Tritt A."/>
            <person name="Lipzen A."/>
            <person name="He G."/>
            <person name="Yan M."/>
            <person name="Ng V."/>
            <person name="Cullen D."/>
            <person name="Martin F."/>
            <person name="Rosso M.-N."/>
            <person name="Henrissat B."/>
            <person name="Hibbett D."/>
            <person name="Martinez A.T."/>
            <person name="Grigoriev I.V."/>
        </authorList>
    </citation>
    <scope>NUCLEOTIDE SEQUENCE</scope>
    <source>
        <strain evidence="2">AH 40177</strain>
    </source>
</reference>
<dbReference type="Proteomes" id="UP000772434">
    <property type="component" value="Unassembled WGS sequence"/>
</dbReference>
<organism evidence="2 3">
    <name type="scientific">Rhodocollybia butyracea</name>
    <dbReference type="NCBI Taxonomy" id="206335"/>
    <lineage>
        <taxon>Eukaryota</taxon>
        <taxon>Fungi</taxon>
        <taxon>Dikarya</taxon>
        <taxon>Basidiomycota</taxon>
        <taxon>Agaricomycotina</taxon>
        <taxon>Agaricomycetes</taxon>
        <taxon>Agaricomycetidae</taxon>
        <taxon>Agaricales</taxon>
        <taxon>Marasmiineae</taxon>
        <taxon>Omphalotaceae</taxon>
        <taxon>Rhodocollybia</taxon>
    </lineage>
</organism>
<keyword evidence="3" id="KW-1185">Reference proteome</keyword>
<evidence type="ECO:0000313" key="2">
    <source>
        <dbReference type="EMBL" id="KAF9071561.1"/>
    </source>
</evidence>
<dbReference type="AlphaFoldDB" id="A0A9P5PY61"/>
<protein>
    <submittedName>
        <fullName evidence="2">Uncharacterized protein</fullName>
    </submittedName>
</protein>